<dbReference type="InterPro" id="IPR000182">
    <property type="entry name" value="GNAT_dom"/>
</dbReference>
<evidence type="ECO:0000313" key="3">
    <source>
        <dbReference type="EMBL" id="MBK9296309.1"/>
    </source>
</evidence>
<protein>
    <submittedName>
        <fullName evidence="3">GNAT family N-acetyltransferase</fullName>
    </submittedName>
</protein>
<comment type="caution">
    <text evidence="3">The sequence shown here is derived from an EMBL/GenBank/DDBJ whole genome shotgun (WGS) entry which is preliminary data.</text>
</comment>
<dbReference type="PROSITE" id="PS51186">
    <property type="entry name" value="GNAT"/>
    <property type="match status" value="1"/>
</dbReference>
<accession>A0A936TE44</accession>
<dbReference type="EMBL" id="JADJZA010000001">
    <property type="protein sequence ID" value="MBK9296309.1"/>
    <property type="molecule type" value="Genomic_DNA"/>
</dbReference>
<evidence type="ECO:0000313" key="4">
    <source>
        <dbReference type="Proteomes" id="UP000727993"/>
    </source>
</evidence>
<evidence type="ECO:0000259" key="2">
    <source>
        <dbReference type="PROSITE" id="PS51186"/>
    </source>
</evidence>
<dbReference type="CDD" id="cd04301">
    <property type="entry name" value="NAT_SF"/>
    <property type="match status" value="1"/>
</dbReference>
<sequence>MTRPTTQVDTVVVVDEHTFRPWIAADVPFLWDMLHLALFVPVGAEPLPRSVLDEPKVAHYLRSFGERTGDDAQVCEGSDGPVGAAWCRKLDSTDPGYGYVADEVPELGMAIVGSWRGRGIGRRLLGDLLQRHPAMSLSVDDANTAAVELYRSLGFRPVASAAGSTTMARTQREVPSALLLEQPRPPQTNPDEQDSS</sequence>
<dbReference type="Gene3D" id="3.40.630.30">
    <property type="match status" value="1"/>
</dbReference>
<dbReference type="InterPro" id="IPR016181">
    <property type="entry name" value="Acyl_CoA_acyltransferase"/>
</dbReference>
<feature type="region of interest" description="Disordered" evidence="1">
    <location>
        <begin position="161"/>
        <end position="196"/>
    </location>
</feature>
<gene>
    <name evidence="3" type="ORF">IPN02_05480</name>
</gene>
<feature type="domain" description="N-acetyltransferase" evidence="2">
    <location>
        <begin position="17"/>
        <end position="185"/>
    </location>
</feature>
<name>A0A936TE44_9ACTN</name>
<organism evidence="3 4">
    <name type="scientific">Candidatus Neomicrothrix subdominans</name>
    <dbReference type="NCBI Taxonomy" id="2954438"/>
    <lineage>
        <taxon>Bacteria</taxon>
        <taxon>Bacillati</taxon>
        <taxon>Actinomycetota</taxon>
        <taxon>Acidimicrobiia</taxon>
        <taxon>Acidimicrobiales</taxon>
        <taxon>Microthrixaceae</taxon>
        <taxon>Candidatus Neomicrothrix</taxon>
    </lineage>
</organism>
<dbReference type="Proteomes" id="UP000727993">
    <property type="component" value="Unassembled WGS sequence"/>
</dbReference>
<dbReference type="GO" id="GO:0016747">
    <property type="term" value="F:acyltransferase activity, transferring groups other than amino-acyl groups"/>
    <property type="evidence" value="ECO:0007669"/>
    <property type="project" value="InterPro"/>
</dbReference>
<evidence type="ECO:0000256" key="1">
    <source>
        <dbReference type="SAM" id="MobiDB-lite"/>
    </source>
</evidence>
<dbReference type="Pfam" id="PF00583">
    <property type="entry name" value="Acetyltransf_1"/>
    <property type="match status" value="1"/>
</dbReference>
<reference evidence="3 4" key="1">
    <citation type="submission" date="2020-10" db="EMBL/GenBank/DDBJ databases">
        <title>Connecting structure to function with the recovery of over 1000 high-quality activated sludge metagenome-assembled genomes encoding full-length rRNA genes using long-read sequencing.</title>
        <authorList>
            <person name="Singleton C.M."/>
            <person name="Petriglieri F."/>
            <person name="Kristensen J.M."/>
            <person name="Kirkegaard R.H."/>
            <person name="Michaelsen T.Y."/>
            <person name="Andersen M.H."/>
            <person name="Karst S.M."/>
            <person name="Dueholm M.S."/>
            <person name="Nielsen P.H."/>
            <person name="Albertsen M."/>
        </authorList>
    </citation>
    <scope>NUCLEOTIDE SEQUENCE [LARGE SCALE GENOMIC DNA]</scope>
    <source>
        <strain evidence="3">Lyne_18-Q3-R50-59_MAXAC.006</strain>
    </source>
</reference>
<dbReference type="AlphaFoldDB" id="A0A936TE44"/>
<dbReference type="SUPFAM" id="SSF55729">
    <property type="entry name" value="Acyl-CoA N-acyltransferases (Nat)"/>
    <property type="match status" value="1"/>
</dbReference>
<proteinExistence type="predicted"/>